<name>A0A1M7UUV4_9BRAD</name>
<gene>
    <name evidence="1" type="ORF">SAMN05444170_6804</name>
</gene>
<organism evidence="1 2">
    <name type="scientific">Bradyrhizobium erythrophlei</name>
    <dbReference type="NCBI Taxonomy" id="1437360"/>
    <lineage>
        <taxon>Bacteria</taxon>
        <taxon>Pseudomonadati</taxon>
        <taxon>Pseudomonadota</taxon>
        <taxon>Alphaproteobacteria</taxon>
        <taxon>Hyphomicrobiales</taxon>
        <taxon>Nitrobacteraceae</taxon>
        <taxon>Bradyrhizobium</taxon>
    </lineage>
</organism>
<keyword evidence="2" id="KW-1185">Reference proteome</keyword>
<dbReference type="AlphaFoldDB" id="A0A1M7UUV4"/>
<accession>A0A1M7UUV4</accession>
<sequence>MPHEFGDAIDVMWQVATAAIFNSLQIKEIDYESMTFGKPDRIVSRNIPFKALMQIGMYGDPNNPQLKDVVVPTITAIPVNARGQEIDPLTRDIVENPQ</sequence>
<proteinExistence type="predicted"/>
<dbReference type="Proteomes" id="UP000184096">
    <property type="component" value="Chromosome I"/>
</dbReference>
<dbReference type="EMBL" id="LT670849">
    <property type="protein sequence ID" value="SHN86734.1"/>
    <property type="molecule type" value="Genomic_DNA"/>
</dbReference>
<dbReference type="RefSeq" id="WP_072824739.1">
    <property type="nucleotide sequence ID" value="NZ_LT670849.1"/>
</dbReference>
<evidence type="ECO:0000313" key="2">
    <source>
        <dbReference type="Proteomes" id="UP000184096"/>
    </source>
</evidence>
<reference evidence="2" key="1">
    <citation type="submission" date="2016-11" db="EMBL/GenBank/DDBJ databases">
        <authorList>
            <person name="Varghese N."/>
            <person name="Submissions S."/>
        </authorList>
    </citation>
    <scope>NUCLEOTIDE SEQUENCE [LARGE SCALE GENOMIC DNA]</scope>
    <source>
        <strain evidence="2">GAS401</strain>
    </source>
</reference>
<protein>
    <submittedName>
        <fullName evidence="1">Uncharacterized protein</fullName>
    </submittedName>
</protein>
<evidence type="ECO:0000313" key="1">
    <source>
        <dbReference type="EMBL" id="SHN86734.1"/>
    </source>
</evidence>